<gene>
    <name evidence="3" type="ORF">FZEAL_10254</name>
</gene>
<proteinExistence type="predicted"/>
<dbReference type="PROSITE" id="PS51322">
    <property type="entry name" value="UEV"/>
    <property type="match status" value="1"/>
</dbReference>
<name>A0A8H4XCM4_9HYPO</name>
<dbReference type="SUPFAM" id="SSF54495">
    <property type="entry name" value="UBC-like"/>
    <property type="match status" value="1"/>
</dbReference>
<evidence type="ECO:0000259" key="2">
    <source>
        <dbReference type="PROSITE" id="PS51322"/>
    </source>
</evidence>
<dbReference type="CDD" id="cd11685">
    <property type="entry name" value="UEV_TSG101-like"/>
    <property type="match status" value="1"/>
</dbReference>
<feature type="compositionally biased region" description="Low complexity" evidence="1">
    <location>
        <begin position="382"/>
        <end position="400"/>
    </location>
</feature>
<dbReference type="OrthoDB" id="306304at2759"/>
<evidence type="ECO:0000256" key="1">
    <source>
        <dbReference type="SAM" id="MobiDB-lite"/>
    </source>
</evidence>
<dbReference type="Pfam" id="PF05743">
    <property type="entry name" value="UEV"/>
    <property type="match status" value="1"/>
</dbReference>
<evidence type="ECO:0000313" key="3">
    <source>
        <dbReference type="EMBL" id="KAF4969316.1"/>
    </source>
</evidence>
<sequence length="410" mass="45643">MASLRTTPTIRGSGRVRKVHALPDLERLARYDDLQGQRPHERSSPPLMTWSHVHVQLPSLEADNTRDMTGIPRCKPRLQRCRTSPHPIPHAIASNRRAQYVSLTLRELPGASACSPALRPLPRLPTCRIPRLTSLAFSSGANALLLHLSGTLPVNFRGTTYRFPISIWVPHAYPREPPLIYVVPTETMMIRPGQHIDPQGLVYHPYLVGWAEFWDKSNLQDFLTILTDIFAKEPPVIARQQARPPPSQAAPTPPPVPPLPPGMGGPASRPATQDPHPSEQSRPPPPPPKALHNASPAQASHRHPGPPLPPIPGNSPAQSNRMSRYDSAPPLPPQASSAHAQDPRLARPAEHYQPRQMPPPEPTRVAQPPYYNEAQQYNPSTQQQWQMPQQHHQRQQYQQPQQPPARSQAA</sequence>
<dbReference type="InterPro" id="IPR008883">
    <property type="entry name" value="UEV_N"/>
</dbReference>
<dbReference type="InterPro" id="IPR016135">
    <property type="entry name" value="UBQ-conjugating_enzyme/RWD"/>
</dbReference>
<dbReference type="GO" id="GO:0000813">
    <property type="term" value="C:ESCRT I complex"/>
    <property type="evidence" value="ECO:0007669"/>
    <property type="project" value="TreeGrafter"/>
</dbReference>
<feature type="non-terminal residue" evidence="3">
    <location>
        <position position="410"/>
    </location>
</feature>
<evidence type="ECO:0000313" key="4">
    <source>
        <dbReference type="Proteomes" id="UP000635477"/>
    </source>
</evidence>
<feature type="domain" description="UEV" evidence="2">
    <location>
        <begin position="85"/>
        <end position="240"/>
    </location>
</feature>
<dbReference type="GO" id="GO:0015031">
    <property type="term" value="P:protein transport"/>
    <property type="evidence" value="ECO:0007669"/>
    <property type="project" value="InterPro"/>
</dbReference>
<dbReference type="InterPro" id="IPR052070">
    <property type="entry name" value="ESCRT-I_UEV_domain"/>
</dbReference>
<organism evidence="3 4">
    <name type="scientific">Fusarium zealandicum</name>
    <dbReference type="NCBI Taxonomy" id="1053134"/>
    <lineage>
        <taxon>Eukaryota</taxon>
        <taxon>Fungi</taxon>
        <taxon>Dikarya</taxon>
        <taxon>Ascomycota</taxon>
        <taxon>Pezizomycotina</taxon>
        <taxon>Sordariomycetes</taxon>
        <taxon>Hypocreomycetidae</taxon>
        <taxon>Hypocreales</taxon>
        <taxon>Nectriaceae</taxon>
        <taxon>Fusarium</taxon>
        <taxon>Fusarium staphyleae species complex</taxon>
    </lineage>
</organism>
<dbReference type="AlphaFoldDB" id="A0A8H4XCM4"/>
<keyword evidence="4" id="KW-1185">Reference proteome</keyword>
<comment type="caution">
    <text evidence="3">The sequence shown here is derived from an EMBL/GenBank/DDBJ whole genome shotgun (WGS) entry which is preliminary data.</text>
</comment>
<reference evidence="3" key="2">
    <citation type="submission" date="2020-05" db="EMBL/GenBank/DDBJ databases">
        <authorList>
            <person name="Kim H.-S."/>
            <person name="Proctor R.H."/>
            <person name="Brown D.W."/>
        </authorList>
    </citation>
    <scope>NUCLEOTIDE SEQUENCE</scope>
    <source>
        <strain evidence="3">NRRL 22465</strain>
    </source>
</reference>
<dbReference type="EMBL" id="JABEYC010001099">
    <property type="protein sequence ID" value="KAF4969316.1"/>
    <property type="molecule type" value="Genomic_DNA"/>
</dbReference>
<dbReference type="Gene3D" id="3.10.110.10">
    <property type="entry name" value="Ubiquitin Conjugating Enzyme"/>
    <property type="match status" value="1"/>
</dbReference>
<accession>A0A8H4XCM4</accession>
<dbReference type="Proteomes" id="UP000635477">
    <property type="component" value="Unassembled WGS sequence"/>
</dbReference>
<dbReference type="PANTHER" id="PTHR23306:SF3">
    <property type="entry name" value="TUMOR SUPPRESSOR PROTEIN 101"/>
    <property type="match status" value="1"/>
</dbReference>
<protein>
    <recommendedName>
        <fullName evidence="2">UEV domain-containing protein</fullName>
    </recommendedName>
</protein>
<feature type="compositionally biased region" description="Pro residues" evidence="1">
    <location>
        <begin position="243"/>
        <end position="263"/>
    </location>
</feature>
<feature type="compositionally biased region" description="Basic and acidic residues" evidence="1">
    <location>
        <begin position="341"/>
        <end position="353"/>
    </location>
</feature>
<dbReference type="PANTHER" id="PTHR23306">
    <property type="entry name" value="TUMOR SUSCEPTIBILITY GENE 101 PROTEIN-RELATED"/>
    <property type="match status" value="1"/>
</dbReference>
<reference evidence="3" key="1">
    <citation type="journal article" date="2020" name="BMC Genomics">
        <title>Correction to: Identification and distribution of gene clusters required for synthesis of sphingolipid metabolism inhibitors in diverse species of the filamentous fungus Fusarium.</title>
        <authorList>
            <person name="Kim H.S."/>
            <person name="Lohmar J.M."/>
            <person name="Busman M."/>
            <person name="Brown D.W."/>
            <person name="Naumann T.A."/>
            <person name="Divon H.H."/>
            <person name="Lysoe E."/>
            <person name="Uhlig S."/>
            <person name="Proctor R.H."/>
        </authorList>
    </citation>
    <scope>NUCLEOTIDE SEQUENCE</scope>
    <source>
        <strain evidence="3">NRRL 22465</strain>
    </source>
</reference>
<feature type="region of interest" description="Disordered" evidence="1">
    <location>
        <begin position="238"/>
        <end position="410"/>
    </location>
</feature>
<dbReference type="GO" id="GO:0043130">
    <property type="term" value="F:ubiquitin binding"/>
    <property type="evidence" value="ECO:0007669"/>
    <property type="project" value="TreeGrafter"/>
</dbReference>